<dbReference type="GO" id="GO:0044718">
    <property type="term" value="P:siderophore transmembrane transport"/>
    <property type="evidence" value="ECO:0007669"/>
    <property type="project" value="TreeGrafter"/>
</dbReference>
<comment type="similarity">
    <text evidence="9 10">Belongs to the TonB-dependent receptor family.</text>
</comment>
<dbReference type="InterPro" id="IPR000531">
    <property type="entry name" value="Beta-barrel_TonB"/>
</dbReference>
<evidence type="ECO:0000256" key="2">
    <source>
        <dbReference type="ARBA" id="ARBA00022448"/>
    </source>
</evidence>
<comment type="subcellular location">
    <subcellularLocation>
        <location evidence="1 9">Cell outer membrane</location>
        <topology evidence="1 9">Multi-pass membrane protein</topology>
    </subcellularLocation>
</comment>
<dbReference type="Gene3D" id="2.170.130.10">
    <property type="entry name" value="TonB-dependent receptor, plug domain"/>
    <property type="match status" value="1"/>
</dbReference>
<keyword evidence="2 9" id="KW-0813">Transport</keyword>
<evidence type="ECO:0000256" key="9">
    <source>
        <dbReference type="PROSITE-ProRule" id="PRU01360"/>
    </source>
</evidence>
<dbReference type="InterPro" id="IPR036942">
    <property type="entry name" value="Beta-barrel_TonB_sf"/>
</dbReference>
<feature type="domain" description="TonB-dependent receptor-like beta-barrel" evidence="11">
    <location>
        <begin position="559"/>
        <end position="818"/>
    </location>
</feature>
<evidence type="ECO:0000313" key="13">
    <source>
        <dbReference type="EMBL" id="RXZ70688.1"/>
    </source>
</evidence>
<dbReference type="InterPro" id="IPR039426">
    <property type="entry name" value="TonB-dep_rcpt-like"/>
</dbReference>
<evidence type="ECO:0000256" key="3">
    <source>
        <dbReference type="ARBA" id="ARBA00022452"/>
    </source>
</evidence>
<sequence>MRRGYEKRNDFDFVMLCFFTNNGSNAGSGVEAYKNSGGGATYNGSVLSGERKNTLIITDKDIEKKQYKNITEIFEDSPFTMVTHTPAGPVVALRGSGEKTLMRVKVLVDGNSMNSMDENMGIIPFDSIPAASIKKIEIIPGGGITLYGSGSSSGVINIVTKNGEEKEYGQIGVNAASYDTYKVDLTKGMQFGKKVFSNLSIEGQKGKGYREKEEHERVNVLAGVNVNLNDRNRVRVSGMFYHEDAKGTDELDLITLQKHRRGAGPSDAEIKSDRHSLALDYEFKPKENWTITAGVYESKFKRKIDQENRPYVQYLPSAGFNDFFGQPKNYSSDLVLKDVQNRMHGSMEEREKGIKLKSEYEHKQGKFIFGMEHADHRVKREMHMQTSPYNEMDNLRLFLRPRNERVVNADIIADPEKMMNPNTYITMMFLCFQPEGAGFDRTKTLKKVNDIIYQKAQEEEIQLTDAEIKKYQAGEDYPWDWEKTTKNVMWKTLYELSKEKLIDYTQGNNPYLIIDEPGKPPRKVEITAEDTFEHFIKIIAPNHFDETLQAVGVIDAKVDVKKDTDSFYLFNTFDLTDNLELNAGLRYEKARYTGNRKSIMKQYVKGNKMKEEGAFLVKFLASTSDYEYLNYLHHSGKIDFYGSELGLEKEKEFKEIGATTIVMSELTKREKRTEENLGGEIGLNYKWNPYNTVYGKYERAFNSPLPNQLTNKTFDPRLKVKTYWESNLKTETIDNFEIGLRGAINDNITYSLAGFISDTHNEILTIVKDGSSHMNREWRFINIGKTRRMGLELQAQENFDKLTLKQSFTYVNPKIISNDYEAQIREIAKDKAEAQFQIFARNRRNFSIPIVVRGYGQPKEVEEKFCNDVNAVLEDLYVGKINSQSATEKVGKIIDDSPYGKDKKKKKKLFNTLKSFSSKHNENIKETFKKELQAEIDKLSKDNFLNKGDRVPLAPKVKATFSADYQFTDRLKMGSNVTYIGSYLNAEPSFGYEVVRVKVPSHAVMDFYGTYNLHEDFSVKFGINNVFNHQYYLRQDSRTATPAPGRTYSVGFSYRF</sequence>
<dbReference type="Pfam" id="PF00593">
    <property type="entry name" value="TonB_dep_Rec_b-barrel"/>
    <property type="match status" value="2"/>
</dbReference>
<evidence type="ECO:0000256" key="1">
    <source>
        <dbReference type="ARBA" id="ARBA00004571"/>
    </source>
</evidence>
<evidence type="ECO:0000256" key="4">
    <source>
        <dbReference type="ARBA" id="ARBA00022692"/>
    </source>
</evidence>
<dbReference type="PANTHER" id="PTHR30069">
    <property type="entry name" value="TONB-DEPENDENT OUTER MEMBRANE RECEPTOR"/>
    <property type="match status" value="1"/>
</dbReference>
<evidence type="ECO:0000313" key="14">
    <source>
        <dbReference type="Proteomes" id="UP000289216"/>
    </source>
</evidence>
<feature type="domain" description="TonB-dependent receptor plug" evidence="12">
    <location>
        <begin position="55"/>
        <end position="155"/>
    </location>
</feature>
<keyword evidence="4 9" id="KW-0812">Transmembrane</keyword>
<reference evidence="13 14" key="1">
    <citation type="submission" date="2019-01" db="EMBL/GenBank/DDBJ databases">
        <title>Fusobacterium necrophorum Isolated From the Uterus of Dairy Cows.</title>
        <authorList>
            <person name="Francis A.M."/>
        </authorList>
    </citation>
    <scope>NUCLEOTIDE SEQUENCE [LARGE SCALE GENOMIC DNA]</scope>
    <source>
        <strain evidence="13 14">KG35</strain>
    </source>
</reference>
<dbReference type="InterPro" id="IPR037066">
    <property type="entry name" value="Plug_dom_sf"/>
</dbReference>
<keyword evidence="6 10" id="KW-0798">TonB box</keyword>
<dbReference type="Pfam" id="PF07715">
    <property type="entry name" value="Plug"/>
    <property type="match status" value="1"/>
</dbReference>
<dbReference type="Proteomes" id="UP000289216">
    <property type="component" value="Unassembled WGS sequence"/>
</dbReference>
<name>A0A4Q2KYD1_9FUSO</name>
<evidence type="ECO:0000259" key="12">
    <source>
        <dbReference type="Pfam" id="PF07715"/>
    </source>
</evidence>
<keyword evidence="13" id="KW-0675">Receptor</keyword>
<feature type="domain" description="TonB-dependent receptor-like beta-barrel" evidence="11">
    <location>
        <begin position="942"/>
        <end position="1026"/>
    </location>
</feature>
<evidence type="ECO:0000259" key="11">
    <source>
        <dbReference type="Pfam" id="PF00593"/>
    </source>
</evidence>
<dbReference type="SUPFAM" id="SSF56935">
    <property type="entry name" value="Porins"/>
    <property type="match status" value="1"/>
</dbReference>
<evidence type="ECO:0000256" key="8">
    <source>
        <dbReference type="ARBA" id="ARBA00023237"/>
    </source>
</evidence>
<dbReference type="GO" id="GO:0015344">
    <property type="term" value="F:siderophore uptake transmembrane transporter activity"/>
    <property type="evidence" value="ECO:0007669"/>
    <property type="project" value="TreeGrafter"/>
</dbReference>
<keyword evidence="7 9" id="KW-0472">Membrane</keyword>
<gene>
    <name evidence="13" type="ORF">EPT53_03120</name>
</gene>
<dbReference type="PROSITE" id="PS01156">
    <property type="entry name" value="TONB_DEPENDENT_REC_2"/>
    <property type="match status" value="1"/>
</dbReference>
<keyword evidence="5" id="KW-0732">Signal</keyword>
<organism evidence="13 14">
    <name type="scientific">Fusobacterium necrophorum</name>
    <dbReference type="NCBI Taxonomy" id="859"/>
    <lineage>
        <taxon>Bacteria</taxon>
        <taxon>Fusobacteriati</taxon>
        <taxon>Fusobacteriota</taxon>
        <taxon>Fusobacteriia</taxon>
        <taxon>Fusobacteriales</taxon>
        <taxon>Fusobacteriaceae</taxon>
        <taxon>Fusobacterium</taxon>
    </lineage>
</organism>
<evidence type="ECO:0000256" key="7">
    <source>
        <dbReference type="ARBA" id="ARBA00023136"/>
    </source>
</evidence>
<protein>
    <submittedName>
        <fullName evidence="13">TonB-dependent receptor</fullName>
    </submittedName>
</protein>
<accession>A0A4Q2KYD1</accession>
<keyword evidence="8 9" id="KW-0998">Cell outer membrane</keyword>
<dbReference type="EMBL" id="SBAP01000006">
    <property type="protein sequence ID" value="RXZ70688.1"/>
    <property type="molecule type" value="Genomic_DNA"/>
</dbReference>
<evidence type="ECO:0000256" key="6">
    <source>
        <dbReference type="ARBA" id="ARBA00023077"/>
    </source>
</evidence>
<keyword evidence="3 9" id="KW-1134">Transmembrane beta strand</keyword>
<dbReference type="Gene3D" id="2.40.170.20">
    <property type="entry name" value="TonB-dependent receptor, beta-barrel domain"/>
    <property type="match status" value="3"/>
</dbReference>
<dbReference type="GO" id="GO:0009279">
    <property type="term" value="C:cell outer membrane"/>
    <property type="evidence" value="ECO:0007669"/>
    <property type="project" value="UniProtKB-SubCell"/>
</dbReference>
<dbReference type="PANTHER" id="PTHR30069:SF27">
    <property type="entry name" value="BLL4766 PROTEIN"/>
    <property type="match status" value="1"/>
</dbReference>
<dbReference type="AlphaFoldDB" id="A0A4Q2KYD1"/>
<comment type="caution">
    <text evidence="13">The sequence shown here is derived from an EMBL/GenBank/DDBJ whole genome shotgun (WGS) entry which is preliminary data.</text>
</comment>
<dbReference type="InterPro" id="IPR012910">
    <property type="entry name" value="Plug_dom"/>
</dbReference>
<dbReference type="InterPro" id="IPR010917">
    <property type="entry name" value="TonB_rcpt_CS"/>
</dbReference>
<evidence type="ECO:0000256" key="5">
    <source>
        <dbReference type="ARBA" id="ARBA00022729"/>
    </source>
</evidence>
<proteinExistence type="inferred from homology"/>
<evidence type="ECO:0000256" key="10">
    <source>
        <dbReference type="RuleBase" id="RU003357"/>
    </source>
</evidence>
<dbReference type="PROSITE" id="PS52016">
    <property type="entry name" value="TONB_DEPENDENT_REC_3"/>
    <property type="match status" value="1"/>
</dbReference>
<dbReference type="RefSeq" id="WP_129490673.1">
    <property type="nucleotide sequence ID" value="NZ_SBAP01000006.1"/>
</dbReference>